<proteinExistence type="predicted"/>
<accession>A0ABX7MTN5</accession>
<dbReference type="Gene3D" id="3.40.50.720">
    <property type="entry name" value="NAD(P)-binding Rossmann-like Domain"/>
    <property type="match status" value="1"/>
</dbReference>
<dbReference type="InterPro" id="IPR001732">
    <property type="entry name" value="UDP-Glc/GDP-Man_DH_N"/>
</dbReference>
<evidence type="ECO:0000313" key="3">
    <source>
        <dbReference type="Proteomes" id="UP000663555"/>
    </source>
</evidence>
<dbReference type="InterPro" id="IPR036291">
    <property type="entry name" value="NAD(P)-bd_dom_sf"/>
</dbReference>
<protein>
    <recommendedName>
        <fullName evidence="1">UDP-glucose/GDP-mannose dehydrogenase N-terminal domain-containing protein</fullName>
    </recommendedName>
</protein>
<organism evidence="2 3">
    <name type="scientific">Marinobacter salinisoli</name>
    <dbReference type="NCBI Taxonomy" id="2769486"/>
    <lineage>
        <taxon>Bacteria</taxon>
        <taxon>Pseudomonadati</taxon>
        <taxon>Pseudomonadota</taxon>
        <taxon>Gammaproteobacteria</taxon>
        <taxon>Pseudomonadales</taxon>
        <taxon>Marinobacteraceae</taxon>
        <taxon>Marinobacter</taxon>
    </lineage>
</organism>
<feature type="domain" description="UDP-glucose/GDP-mannose dehydrogenase N-terminal" evidence="1">
    <location>
        <begin position="5"/>
        <end position="61"/>
    </location>
</feature>
<dbReference type="SUPFAM" id="SSF51735">
    <property type="entry name" value="NAD(P)-binding Rossmann-fold domains"/>
    <property type="match status" value="1"/>
</dbReference>
<name>A0ABX7MTN5_9GAMM</name>
<evidence type="ECO:0000313" key="2">
    <source>
        <dbReference type="EMBL" id="QSP94466.1"/>
    </source>
</evidence>
<keyword evidence="3" id="KW-1185">Reference proteome</keyword>
<evidence type="ECO:0000259" key="1">
    <source>
        <dbReference type="Pfam" id="PF03721"/>
    </source>
</evidence>
<dbReference type="Pfam" id="PF03721">
    <property type="entry name" value="UDPG_MGDP_dh_N"/>
    <property type="match status" value="1"/>
</dbReference>
<dbReference type="Proteomes" id="UP000663555">
    <property type="component" value="Chromosome"/>
</dbReference>
<reference evidence="2 3" key="1">
    <citation type="submission" date="2021-03" db="EMBL/GenBank/DDBJ databases">
        <title>Genome sequencing of Marinobacter sp. LPB0319.</title>
        <authorList>
            <person name="Kim J."/>
        </authorList>
    </citation>
    <scope>NUCLEOTIDE SEQUENCE [LARGE SCALE GENOMIC DNA]</scope>
    <source>
        <strain evidence="2 3">LPB0319</strain>
    </source>
</reference>
<dbReference type="EMBL" id="CP071247">
    <property type="protein sequence ID" value="QSP94466.1"/>
    <property type="molecule type" value="Genomic_DNA"/>
</dbReference>
<sequence>MSITKIAITGAGYINPSNTMALAQHDQVFVLDIDSEKVELLNNRKSPIIDAGASSFRANRALNFNAMLDK</sequence>
<gene>
    <name evidence="2" type="ORF">LPB19_14995</name>
</gene>
<dbReference type="RefSeq" id="WP_206643686.1">
    <property type="nucleotide sequence ID" value="NZ_CP071247.1"/>
</dbReference>